<dbReference type="PROSITE" id="PS51900">
    <property type="entry name" value="CB"/>
    <property type="match status" value="1"/>
</dbReference>
<dbReference type="GO" id="GO:0006310">
    <property type="term" value="P:DNA recombination"/>
    <property type="evidence" value="ECO:0007669"/>
    <property type="project" value="UniProtKB-KW"/>
</dbReference>
<evidence type="ECO:0000256" key="2">
    <source>
        <dbReference type="ARBA" id="ARBA00023172"/>
    </source>
</evidence>
<dbReference type="GO" id="GO:0003677">
    <property type="term" value="F:DNA binding"/>
    <property type="evidence" value="ECO:0007669"/>
    <property type="project" value="UniProtKB-UniRule"/>
</dbReference>
<reference evidence="6 7" key="1">
    <citation type="journal article" date="2019" name="BMC Evol. Biol.">
        <title>Comparative genomics of Mycobacterium mucogenicum and Mycobacterium neoaurum clade members emphasizing tRNA and non-coding RNA.</title>
        <authorList>
            <person name="Behra P.R.K."/>
            <person name="Pettersson B.M.F."/>
            <person name="Das S."/>
            <person name="Dasgupta S."/>
            <person name="Kirsebom L.A."/>
        </authorList>
    </citation>
    <scope>NUCLEOTIDE SEQUENCE [LARGE SCALE GENOMIC DNA]</scope>
    <source>
        <strain evidence="6 7">DSM 44124</strain>
    </source>
</reference>
<proteinExistence type="predicted"/>
<dbReference type="SUPFAM" id="SSF56349">
    <property type="entry name" value="DNA breaking-rejoining enzymes"/>
    <property type="match status" value="1"/>
</dbReference>
<dbReference type="Pfam" id="PF00589">
    <property type="entry name" value="Phage_integrase"/>
    <property type="match status" value="1"/>
</dbReference>
<organism evidence="6 7">
    <name type="scientific">Mycolicibacterium mucogenicum DSM 44124</name>
    <dbReference type="NCBI Taxonomy" id="1226753"/>
    <lineage>
        <taxon>Bacteria</taxon>
        <taxon>Bacillati</taxon>
        <taxon>Actinomycetota</taxon>
        <taxon>Actinomycetes</taxon>
        <taxon>Mycobacteriales</taxon>
        <taxon>Mycobacteriaceae</taxon>
        <taxon>Mycolicibacterium</taxon>
    </lineage>
</organism>
<keyword evidence="2" id="KW-0233">DNA recombination</keyword>
<evidence type="ECO:0000259" key="4">
    <source>
        <dbReference type="PROSITE" id="PS51898"/>
    </source>
</evidence>
<protein>
    <submittedName>
        <fullName evidence="6">Tyrosine-type recombinase/integrase</fullName>
    </submittedName>
</protein>
<evidence type="ECO:0000259" key="5">
    <source>
        <dbReference type="PROSITE" id="PS51900"/>
    </source>
</evidence>
<feature type="domain" description="Tyr recombinase" evidence="4">
    <location>
        <begin position="132"/>
        <end position="303"/>
    </location>
</feature>
<dbReference type="GO" id="GO:0015074">
    <property type="term" value="P:DNA integration"/>
    <property type="evidence" value="ECO:0007669"/>
    <property type="project" value="InterPro"/>
</dbReference>
<accession>A0A8E4R736</accession>
<dbReference type="InterPro" id="IPR044068">
    <property type="entry name" value="CB"/>
</dbReference>
<name>A0A8E4R736_MYCMU</name>
<dbReference type="Proteomes" id="UP000309231">
    <property type="component" value="Chromosome"/>
</dbReference>
<dbReference type="InterPro" id="IPR011010">
    <property type="entry name" value="DNA_brk_join_enz"/>
</dbReference>
<evidence type="ECO:0000256" key="1">
    <source>
        <dbReference type="ARBA" id="ARBA00023125"/>
    </source>
</evidence>
<dbReference type="KEGG" id="mmuc:C1S78_027400"/>
<dbReference type="EMBL" id="CP062008">
    <property type="protein sequence ID" value="QPG69070.1"/>
    <property type="molecule type" value="Genomic_DNA"/>
</dbReference>
<gene>
    <name evidence="6" type="ORF">C1S78_027400</name>
</gene>
<dbReference type="AlphaFoldDB" id="A0A8E4R736"/>
<keyword evidence="1 3" id="KW-0238">DNA-binding</keyword>
<evidence type="ECO:0000313" key="6">
    <source>
        <dbReference type="EMBL" id="QPG69070.1"/>
    </source>
</evidence>
<dbReference type="PANTHER" id="PTHR30349:SF64">
    <property type="entry name" value="PROPHAGE INTEGRASE INTD-RELATED"/>
    <property type="match status" value="1"/>
</dbReference>
<dbReference type="InterPro" id="IPR013762">
    <property type="entry name" value="Integrase-like_cat_sf"/>
</dbReference>
<sequence>MTSSRLHSDFADDRYVIFSDVNTGKPKPIPATWAKVIAAYLSFLAAGDSAKSTVGTRRSHLAYMARSLACTPRQVTEELLIDWFGGDHHSHWATETRRSYRNTFNGFYRWAYRNKHVRVDLSYSLPRVRARRPMPRPTPEDVRQEAHEGADDRVNLMLELCDYGLRRCEVAVVDTDDVTDGPSGPSLLVHGKGRKLRIIPITSQLAARIRAGAAGHTPGAPTTGHLFPGQVDGHLSPRWVGTLCARVMPGIWTMHSLRHRTATRAHKITHDIIATRDLLGHASIATTEMYTQGDDDAVRIAMLAAVGGLPPTTQLDPFRTRRAA</sequence>
<keyword evidence="7" id="KW-1185">Reference proteome</keyword>
<evidence type="ECO:0000313" key="7">
    <source>
        <dbReference type="Proteomes" id="UP000309231"/>
    </source>
</evidence>
<feature type="domain" description="Core-binding (CB)" evidence="5">
    <location>
        <begin position="31"/>
        <end position="112"/>
    </location>
</feature>
<dbReference type="PANTHER" id="PTHR30349">
    <property type="entry name" value="PHAGE INTEGRASE-RELATED"/>
    <property type="match status" value="1"/>
</dbReference>
<reference evidence="6 7" key="2">
    <citation type="journal article" date="2019" name="Sci. Rep.">
        <title>Insight into the biology of Mycobacterium mucogenicum and Mycobacterium neoaurum clade members.</title>
        <authorList>
            <person name="Behra P.R.K."/>
            <person name="Pettersson B.M.F."/>
            <person name="Ramesh M."/>
            <person name="Dasgupta S."/>
            <person name="Kirsebom L.A."/>
        </authorList>
    </citation>
    <scope>NUCLEOTIDE SEQUENCE [LARGE SCALE GENOMIC DNA]</scope>
    <source>
        <strain evidence="6 7">DSM 44124</strain>
    </source>
</reference>
<dbReference type="PROSITE" id="PS51898">
    <property type="entry name" value="TYR_RECOMBINASE"/>
    <property type="match status" value="1"/>
</dbReference>
<dbReference type="InterPro" id="IPR002104">
    <property type="entry name" value="Integrase_catalytic"/>
</dbReference>
<evidence type="ECO:0000256" key="3">
    <source>
        <dbReference type="PROSITE-ProRule" id="PRU01248"/>
    </source>
</evidence>
<dbReference type="Gene3D" id="1.10.443.10">
    <property type="entry name" value="Intergrase catalytic core"/>
    <property type="match status" value="1"/>
</dbReference>
<dbReference type="InterPro" id="IPR050090">
    <property type="entry name" value="Tyrosine_recombinase_XerCD"/>
</dbReference>